<evidence type="ECO:0000256" key="6">
    <source>
        <dbReference type="SAM" id="Phobius"/>
    </source>
</evidence>
<keyword evidence="3 6" id="KW-0812">Transmembrane</keyword>
<dbReference type="Proteomes" id="UP000310597">
    <property type="component" value="Unassembled WGS sequence"/>
</dbReference>
<evidence type="ECO:0000256" key="1">
    <source>
        <dbReference type="ARBA" id="ARBA00004651"/>
    </source>
</evidence>
<evidence type="ECO:0000256" key="3">
    <source>
        <dbReference type="ARBA" id="ARBA00022692"/>
    </source>
</evidence>
<comment type="subcellular location">
    <subcellularLocation>
        <location evidence="1">Cell membrane</location>
        <topology evidence="1">Multi-pass membrane protein</topology>
    </subcellularLocation>
</comment>
<keyword evidence="2" id="KW-1003">Cell membrane</keyword>
<dbReference type="Pfam" id="PF01810">
    <property type="entry name" value="LysE"/>
    <property type="match status" value="1"/>
</dbReference>
<reference evidence="7 8" key="1">
    <citation type="submission" date="2019-04" db="EMBL/GenBank/DDBJ databases">
        <title>Draft Whole-Genome sequence of the purple photosynthetic bacterium Rhodobacter capsulatus SP108 with an indigenous class A beta-lactamase.</title>
        <authorList>
            <person name="Robertson S."/>
            <person name="Meyer T.E."/>
            <person name="Kyndt J.A."/>
        </authorList>
    </citation>
    <scope>NUCLEOTIDE SEQUENCE [LARGE SCALE GENOMIC DNA]</scope>
    <source>
        <strain evidence="7 8">SP108</strain>
    </source>
</reference>
<comment type="caution">
    <text evidence="7">The sequence shown here is derived from an EMBL/GenBank/DDBJ whole genome shotgun (WGS) entry which is preliminary data.</text>
</comment>
<feature type="transmembrane region" description="Helical" evidence="6">
    <location>
        <begin position="53"/>
        <end position="76"/>
    </location>
</feature>
<evidence type="ECO:0000313" key="7">
    <source>
        <dbReference type="EMBL" id="TKD25134.1"/>
    </source>
</evidence>
<evidence type="ECO:0000256" key="5">
    <source>
        <dbReference type="ARBA" id="ARBA00023136"/>
    </source>
</evidence>
<keyword evidence="4 6" id="KW-1133">Transmembrane helix</keyword>
<feature type="transmembrane region" description="Helical" evidence="6">
    <location>
        <begin position="88"/>
        <end position="112"/>
    </location>
</feature>
<dbReference type="EMBL" id="SWJZ01000012">
    <property type="protein sequence ID" value="TKD25134.1"/>
    <property type="molecule type" value="Genomic_DNA"/>
</dbReference>
<dbReference type="OrthoDB" id="9804822at2"/>
<accession>A0A4U1JZV7</accession>
<feature type="transmembrane region" description="Helical" evidence="6">
    <location>
        <begin position="160"/>
        <end position="186"/>
    </location>
</feature>
<sequence length="194" mass="20997">MCPGRRCMWLTGWPGIPRRRAACPIPPRAVPRFSPTRPKGPGRTRANIMTPELWGTFVLTVLVLNLTPGPDMAYILSRTLAQGAPAGIMSAAGVCSGALFHVGLATLVFTISLQISEAMQTGILLAGGLYLSWLGINALREKPGTFEIIPASDRKMLRRIFLEGVVVDILNPKVALFFLALLPVFISDRRAAGF</sequence>
<dbReference type="InterPro" id="IPR001123">
    <property type="entry name" value="LeuE-type"/>
</dbReference>
<gene>
    <name evidence="7" type="ORF">FBT96_03875</name>
</gene>
<name>A0A4U1JZV7_RHOCA</name>
<evidence type="ECO:0000313" key="8">
    <source>
        <dbReference type="Proteomes" id="UP000310597"/>
    </source>
</evidence>
<dbReference type="PANTHER" id="PTHR30086">
    <property type="entry name" value="ARGININE EXPORTER PROTEIN ARGO"/>
    <property type="match status" value="1"/>
</dbReference>
<organism evidence="7 8">
    <name type="scientific">Rhodobacter capsulatus</name>
    <name type="common">Rhodopseudomonas capsulata</name>
    <dbReference type="NCBI Taxonomy" id="1061"/>
    <lineage>
        <taxon>Bacteria</taxon>
        <taxon>Pseudomonadati</taxon>
        <taxon>Pseudomonadota</taxon>
        <taxon>Alphaproteobacteria</taxon>
        <taxon>Rhodobacterales</taxon>
        <taxon>Rhodobacter group</taxon>
        <taxon>Rhodobacter</taxon>
    </lineage>
</organism>
<protein>
    <submittedName>
        <fullName evidence="7">LysE family translocator</fullName>
    </submittedName>
</protein>
<dbReference type="AlphaFoldDB" id="A0A4U1JZV7"/>
<evidence type="ECO:0000256" key="2">
    <source>
        <dbReference type="ARBA" id="ARBA00022475"/>
    </source>
</evidence>
<evidence type="ECO:0000256" key="4">
    <source>
        <dbReference type="ARBA" id="ARBA00022989"/>
    </source>
</evidence>
<dbReference type="GO" id="GO:0005886">
    <property type="term" value="C:plasma membrane"/>
    <property type="evidence" value="ECO:0007669"/>
    <property type="project" value="UniProtKB-SubCell"/>
</dbReference>
<keyword evidence="5 6" id="KW-0472">Membrane</keyword>
<dbReference type="GO" id="GO:0015171">
    <property type="term" value="F:amino acid transmembrane transporter activity"/>
    <property type="evidence" value="ECO:0007669"/>
    <property type="project" value="TreeGrafter"/>
</dbReference>
<dbReference type="PANTHER" id="PTHR30086:SF20">
    <property type="entry name" value="ARGININE EXPORTER PROTEIN ARGO-RELATED"/>
    <property type="match status" value="1"/>
</dbReference>
<proteinExistence type="predicted"/>